<comment type="caution">
    <text evidence="2">The sequence shown here is derived from an EMBL/GenBank/DDBJ whole genome shotgun (WGS) entry which is preliminary data.</text>
</comment>
<dbReference type="AlphaFoldDB" id="A0AAX0TWR3"/>
<name>A0AAX0TWR3_ACIBA</name>
<sequence length="172" mass="20716">MKKESNLFTKVNFIEVIRTIPWKNITALSVLFYIAAIWDFFYSVFTGKPNKFSEVNGVFNTLINQNEFLIWIFFIAFIIYFFISMWANYRIFKKKKISAFYGNLIEVFNYTGFFIIEIFYLIAIFCFHTIILTILTFEFRSTLIFFMFFIYFIVLALFIHWGYSSVKVKNLD</sequence>
<accession>A0AAX0TWR3</accession>
<feature type="transmembrane region" description="Helical" evidence="1">
    <location>
        <begin position="143"/>
        <end position="163"/>
    </location>
</feature>
<dbReference type="Proteomes" id="UP000223291">
    <property type="component" value="Unassembled WGS sequence"/>
</dbReference>
<reference evidence="2 3" key="1">
    <citation type="submission" date="2017-09" db="EMBL/GenBank/DDBJ databases">
        <title>Draft genome of Acinetobacter baumannii strain I43, a mercury resistant bacteria.</title>
        <authorList>
            <person name="Siqueira K.A."/>
            <person name="Mello I.S."/>
            <person name="Mendes T.A."/>
            <person name="Soares M.A."/>
        </authorList>
    </citation>
    <scope>NUCLEOTIDE SEQUENCE [LARGE SCALE GENOMIC DNA]</scope>
    <source>
        <strain evidence="2 3">I43</strain>
    </source>
</reference>
<proteinExistence type="predicted"/>
<feature type="transmembrane region" description="Helical" evidence="1">
    <location>
        <begin position="68"/>
        <end position="89"/>
    </location>
</feature>
<evidence type="ECO:0000313" key="2">
    <source>
        <dbReference type="EMBL" id="PHQ04039.1"/>
    </source>
</evidence>
<keyword evidence="1" id="KW-0472">Membrane</keyword>
<protein>
    <submittedName>
        <fullName evidence="2">Uncharacterized protein</fullName>
    </submittedName>
</protein>
<feature type="transmembrane region" description="Helical" evidence="1">
    <location>
        <begin position="110"/>
        <end position="137"/>
    </location>
</feature>
<evidence type="ECO:0000256" key="1">
    <source>
        <dbReference type="SAM" id="Phobius"/>
    </source>
</evidence>
<dbReference type="RefSeq" id="WP_029424099.1">
    <property type="nucleotide sequence ID" value="NZ_CP038644.1"/>
</dbReference>
<keyword evidence="1" id="KW-0812">Transmembrane</keyword>
<gene>
    <name evidence="2" type="ORF">CPI82_04015</name>
</gene>
<keyword evidence="1" id="KW-1133">Transmembrane helix</keyword>
<dbReference type="EMBL" id="NXDV01000002">
    <property type="protein sequence ID" value="PHQ04039.1"/>
    <property type="molecule type" value="Genomic_DNA"/>
</dbReference>
<feature type="transmembrane region" description="Helical" evidence="1">
    <location>
        <begin position="25"/>
        <end position="45"/>
    </location>
</feature>
<organism evidence="2 3">
    <name type="scientific">Acinetobacter baumannii</name>
    <dbReference type="NCBI Taxonomy" id="470"/>
    <lineage>
        <taxon>Bacteria</taxon>
        <taxon>Pseudomonadati</taxon>
        <taxon>Pseudomonadota</taxon>
        <taxon>Gammaproteobacteria</taxon>
        <taxon>Moraxellales</taxon>
        <taxon>Moraxellaceae</taxon>
        <taxon>Acinetobacter</taxon>
        <taxon>Acinetobacter calcoaceticus/baumannii complex</taxon>
    </lineage>
</organism>
<evidence type="ECO:0000313" key="3">
    <source>
        <dbReference type="Proteomes" id="UP000223291"/>
    </source>
</evidence>